<comment type="caution">
    <text evidence="1">The sequence shown here is derived from an EMBL/GenBank/DDBJ whole genome shotgun (WGS) entry which is preliminary data.</text>
</comment>
<sequence>MLTIISKAHWDAFTKAEEPRTQRVIQLWVTMVGLAKEMLATVTAVAIVLATRMAVLVGTETSVYSANNSTGHLQ</sequence>
<dbReference type="EMBL" id="QOZG01000080">
    <property type="protein sequence ID" value="RCS21320.1"/>
    <property type="molecule type" value="Genomic_DNA"/>
</dbReference>
<protein>
    <submittedName>
        <fullName evidence="1">Uncharacterized protein</fullName>
    </submittedName>
</protein>
<dbReference type="Proteomes" id="UP000253420">
    <property type="component" value="Unassembled WGS sequence"/>
</dbReference>
<dbReference type="AlphaFoldDB" id="A0A368K038"/>
<gene>
    <name evidence="1" type="ORF">DUT91_24970</name>
</gene>
<name>A0A368K038_9HYPH</name>
<evidence type="ECO:0000313" key="1">
    <source>
        <dbReference type="EMBL" id="RCS21320.1"/>
    </source>
</evidence>
<organism evidence="1 2">
    <name type="scientific">Phyllobacterium salinisoli</name>
    <dbReference type="NCBI Taxonomy" id="1899321"/>
    <lineage>
        <taxon>Bacteria</taxon>
        <taxon>Pseudomonadati</taxon>
        <taxon>Pseudomonadota</taxon>
        <taxon>Alphaproteobacteria</taxon>
        <taxon>Hyphomicrobiales</taxon>
        <taxon>Phyllobacteriaceae</taxon>
        <taxon>Phyllobacterium</taxon>
    </lineage>
</organism>
<evidence type="ECO:0000313" key="2">
    <source>
        <dbReference type="Proteomes" id="UP000253420"/>
    </source>
</evidence>
<reference evidence="1 2" key="1">
    <citation type="submission" date="2018-07" db="EMBL/GenBank/DDBJ databases">
        <title>The draft genome of Phyllobacterium salinisoli.</title>
        <authorList>
            <person name="Liu L."/>
            <person name="Li L."/>
            <person name="Zhang X."/>
            <person name="Liang L."/>
        </authorList>
    </citation>
    <scope>NUCLEOTIDE SEQUENCE [LARGE SCALE GENOMIC DNA]</scope>
    <source>
        <strain evidence="1 2">LLAN61</strain>
    </source>
</reference>
<accession>A0A368K038</accession>
<proteinExistence type="predicted"/>
<keyword evidence="2" id="KW-1185">Reference proteome</keyword>